<reference evidence="2 3" key="1">
    <citation type="journal article" date="2024" name="Chem. Sci.">
        <title>Discovery of megapolipeptins by genome mining of a Burkholderiales bacteria collection.</title>
        <authorList>
            <person name="Paulo B.S."/>
            <person name="Recchia M.J.J."/>
            <person name="Lee S."/>
            <person name="Fergusson C.H."/>
            <person name="Romanowski S.B."/>
            <person name="Hernandez A."/>
            <person name="Krull N."/>
            <person name="Liu D.Y."/>
            <person name="Cavanagh H."/>
            <person name="Bos A."/>
            <person name="Gray C.A."/>
            <person name="Murphy B.T."/>
            <person name="Linington R.G."/>
            <person name="Eustaquio A.S."/>
        </authorList>
    </citation>
    <scope>NUCLEOTIDE SEQUENCE [LARGE SCALE GENOMIC DNA]</scope>
    <source>
        <strain evidence="2 3">RL17-350-BIC-A</strain>
    </source>
</reference>
<feature type="non-terminal residue" evidence="2">
    <location>
        <position position="1"/>
    </location>
</feature>
<evidence type="ECO:0000313" key="3">
    <source>
        <dbReference type="Proteomes" id="UP001629230"/>
    </source>
</evidence>
<dbReference type="RefSeq" id="WP_408183721.1">
    <property type="nucleotide sequence ID" value="NZ_JAQQEZ010000160.1"/>
</dbReference>
<keyword evidence="3" id="KW-1185">Reference proteome</keyword>
<proteinExistence type="predicted"/>
<organism evidence="2 3">
    <name type="scientific">Paraburkholderia dipogonis</name>
    <dbReference type="NCBI Taxonomy" id="1211383"/>
    <lineage>
        <taxon>Bacteria</taxon>
        <taxon>Pseudomonadati</taxon>
        <taxon>Pseudomonadota</taxon>
        <taxon>Betaproteobacteria</taxon>
        <taxon>Burkholderiales</taxon>
        <taxon>Burkholderiaceae</taxon>
        <taxon>Paraburkholderia</taxon>
    </lineage>
</organism>
<dbReference type="EMBL" id="JAQQEZ010000160">
    <property type="protein sequence ID" value="MFM0008621.1"/>
    <property type="molecule type" value="Genomic_DNA"/>
</dbReference>
<evidence type="ECO:0000256" key="1">
    <source>
        <dbReference type="SAM" id="MobiDB-lite"/>
    </source>
</evidence>
<accession>A0ABW9B8S7</accession>
<feature type="region of interest" description="Disordered" evidence="1">
    <location>
        <begin position="25"/>
        <end position="49"/>
    </location>
</feature>
<protein>
    <recommendedName>
        <fullName evidence="4">Transposase</fullName>
    </recommendedName>
</protein>
<comment type="caution">
    <text evidence="2">The sequence shown here is derived from an EMBL/GenBank/DDBJ whole genome shotgun (WGS) entry which is preliminary data.</text>
</comment>
<sequence length="126" mass="14108">SQHGYPFLICSCFLAETIVRVAGVQRRTRPEPRQKPHGVRSKGETPCGNTHIQSTGILGKAGIADDDSGVTHHPPGWTQRPVRTVKKRGLLSLLVQRETCWSSRFVSEQFSNLLIQHAEIKRRDAK</sequence>
<evidence type="ECO:0000313" key="2">
    <source>
        <dbReference type="EMBL" id="MFM0008621.1"/>
    </source>
</evidence>
<dbReference type="Proteomes" id="UP001629230">
    <property type="component" value="Unassembled WGS sequence"/>
</dbReference>
<gene>
    <name evidence="2" type="ORF">PQR57_48065</name>
</gene>
<name>A0ABW9B8S7_9BURK</name>
<evidence type="ECO:0008006" key="4">
    <source>
        <dbReference type="Google" id="ProtNLM"/>
    </source>
</evidence>